<reference evidence="1 2" key="1">
    <citation type="submission" date="2016-12" db="EMBL/GenBank/DDBJ databases">
        <title>Complete genome sequence of Clostridium kluyveri JZZ isolated from the pit mud of a Chinese flavor liquor-making factory.</title>
        <authorList>
            <person name="Wang Y."/>
        </authorList>
    </citation>
    <scope>NUCLEOTIDE SEQUENCE [LARGE SCALE GENOMIC DNA]</scope>
    <source>
        <strain evidence="1 2">JZZ</strain>
    </source>
</reference>
<protein>
    <submittedName>
        <fullName evidence="1">Uncharacterized protein</fullName>
    </submittedName>
</protein>
<organism evidence="1 2">
    <name type="scientific">Clostridium kluyveri</name>
    <dbReference type="NCBI Taxonomy" id="1534"/>
    <lineage>
        <taxon>Bacteria</taxon>
        <taxon>Bacillati</taxon>
        <taxon>Bacillota</taxon>
        <taxon>Clostridia</taxon>
        <taxon>Eubacteriales</taxon>
        <taxon>Clostridiaceae</taxon>
        <taxon>Clostridium</taxon>
    </lineage>
</organism>
<proteinExistence type="predicted"/>
<accession>A0A1L5F9Y7</accession>
<name>A0A1L5F9Y7_CLOKL</name>
<sequence length="77" mass="9043">MGMGNTKCNRNYFGPIDEYDKSIQPKERLKKKLKRAFLLLNLNIIRKMRNNSTTHYAHTLNYKLKLVSSITENITVL</sequence>
<dbReference type="EMBL" id="CP018335">
    <property type="protein sequence ID" value="APM39825.1"/>
    <property type="molecule type" value="Genomic_DNA"/>
</dbReference>
<dbReference type="AlphaFoldDB" id="A0A1L5F9Y7"/>
<evidence type="ECO:0000313" key="2">
    <source>
        <dbReference type="Proteomes" id="UP000184604"/>
    </source>
</evidence>
<gene>
    <name evidence="1" type="ORF">BS101_14315</name>
</gene>
<dbReference type="Proteomes" id="UP000184604">
    <property type="component" value="Chromosome"/>
</dbReference>
<evidence type="ECO:0000313" key="1">
    <source>
        <dbReference type="EMBL" id="APM39825.1"/>
    </source>
</evidence>